<keyword evidence="4" id="KW-1185">Reference proteome</keyword>
<feature type="compositionally biased region" description="Basic and acidic residues" evidence="1">
    <location>
        <begin position="161"/>
        <end position="179"/>
    </location>
</feature>
<reference evidence="4" key="1">
    <citation type="submission" date="2018-03" db="EMBL/GenBank/DDBJ databases">
        <authorList>
            <person name="Rodrigo-Torres L."/>
            <person name="Arahal R. D."/>
            <person name="Lucena T."/>
        </authorList>
    </citation>
    <scope>NUCLEOTIDE SEQUENCE [LARGE SCALE GENOMIC DNA]</scope>
    <source>
        <strain evidence="4">CECT 8504</strain>
    </source>
</reference>
<dbReference type="RefSeq" id="WP_108894288.1">
    <property type="nucleotide sequence ID" value="NZ_ONZF01000004.1"/>
</dbReference>
<dbReference type="InterPro" id="IPR000182">
    <property type="entry name" value="GNAT_dom"/>
</dbReference>
<dbReference type="InterPro" id="IPR051531">
    <property type="entry name" value="N-acetyltransferase"/>
</dbReference>
<name>A0A2R8BWD0_9RHOB</name>
<protein>
    <recommendedName>
        <fullName evidence="2">N-acetyltransferase domain-containing protein</fullName>
    </recommendedName>
</protein>
<sequence>MSLPFPRIGRPGAAPTLSTPRLVLRPPQTADWDAYRQIMTGPRATHMGGPFGANVAWGMFMADMWGWAVTGAGALTITRAEDGIAVGQVVLNDIPAFPDLELGWMLYDGHEGHGYATEAAAAFLDWIRRELRPASLVSYVSPDNAGSAGVARRLGGEEDVTADRPDPADLVFRHVGDPR</sequence>
<dbReference type="EMBL" id="ONZF01000004">
    <property type="protein sequence ID" value="SPJ24462.1"/>
    <property type="molecule type" value="Genomic_DNA"/>
</dbReference>
<dbReference type="PANTHER" id="PTHR43792:SF1">
    <property type="entry name" value="N-ACETYLTRANSFERASE DOMAIN-CONTAINING PROTEIN"/>
    <property type="match status" value="1"/>
</dbReference>
<dbReference type="InterPro" id="IPR016181">
    <property type="entry name" value="Acyl_CoA_acyltransferase"/>
</dbReference>
<dbReference type="Proteomes" id="UP000244912">
    <property type="component" value="Unassembled WGS sequence"/>
</dbReference>
<gene>
    <name evidence="3" type="ORF">PAA8504_02293</name>
</gene>
<evidence type="ECO:0000259" key="2">
    <source>
        <dbReference type="PROSITE" id="PS51186"/>
    </source>
</evidence>
<proteinExistence type="predicted"/>
<dbReference type="SUPFAM" id="SSF55729">
    <property type="entry name" value="Acyl-CoA N-acyltransferases (Nat)"/>
    <property type="match status" value="1"/>
</dbReference>
<organism evidence="3 4">
    <name type="scientific">Palleronia abyssalis</name>
    <dbReference type="NCBI Taxonomy" id="1501240"/>
    <lineage>
        <taxon>Bacteria</taxon>
        <taxon>Pseudomonadati</taxon>
        <taxon>Pseudomonadota</taxon>
        <taxon>Alphaproteobacteria</taxon>
        <taxon>Rhodobacterales</taxon>
        <taxon>Roseobacteraceae</taxon>
        <taxon>Palleronia</taxon>
    </lineage>
</organism>
<feature type="domain" description="N-acetyltransferase" evidence="2">
    <location>
        <begin position="22"/>
        <end position="177"/>
    </location>
</feature>
<evidence type="ECO:0000313" key="4">
    <source>
        <dbReference type="Proteomes" id="UP000244912"/>
    </source>
</evidence>
<evidence type="ECO:0000256" key="1">
    <source>
        <dbReference type="SAM" id="MobiDB-lite"/>
    </source>
</evidence>
<feature type="region of interest" description="Disordered" evidence="1">
    <location>
        <begin position="155"/>
        <end position="179"/>
    </location>
</feature>
<dbReference type="AlphaFoldDB" id="A0A2R8BWD0"/>
<dbReference type="PROSITE" id="PS51186">
    <property type="entry name" value="GNAT"/>
    <property type="match status" value="1"/>
</dbReference>
<dbReference type="GO" id="GO:0016747">
    <property type="term" value="F:acyltransferase activity, transferring groups other than amino-acyl groups"/>
    <property type="evidence" value="ECO:0007669"/>
    <property type="project" value="InterPro"/>
</dbReference>
<dbReference type="OrthoDB" id="6293260at2"/>
<evidence type="ECO:0000313" key="3">
    <source>
        <dbReference type="EMBL" id="SPJ24462.1"/>
    </source>
</evidence>
<accession>A0A2R8BWD0</accession>
<dbReference type="PANTHER" id="PTHR43792">
    <property type="entry name" value="GNAT FAMILY, PUTATIVE (AFU_ORTHOLOGUE AFUA_3G00765)-RELATED-RELATED"/>
    <property type="match status" value="1"/>
</dbReference>
<dbReference type="Pfam" id="PF13302">
    <property type="entry name" value="Acetyltransf_3"/>
    <property type="match status" value="1"/>
</dbReference>
<dbReference type="Gene3D" id="3.40.630.30">
    <property type="match status" value="1"/>
</dbReference>